<dbReference type="EMBL" id="PVZG01000026">
    <property type="protein sequence ID" value="PRY20020.1"/>
    <property type="molecule type" value="Genomic_DNA"/>
</dbReference>
<evidence type="ECO:0000313" key="1">
    <source>
        <dbReference type="EMBL" id="PRY20020.1"/>
    </source>
</evidence>
<dbReference type="Proteomes" id="UP000239209">
    <property type="component" value="Unassembled WGS sequence"/>
</dbReference>
<gene>
    <name evidence="1" type="ORF">CLV70_12658</name>
</gene>
<comment type="caution">
    <text evidence="1">The sequence shown here is derived from an EMBL/GenBank/DDBJ whole genome shotgun (WGS) entry which is preliminary data.</text>
</comment>
<evidence type="ECO:0000313" key="2">
    <source>
        <dbReference type="Proteomes" id="UP000239209"/>
    </source>
</evidence>
<sequence length="159" mass="17182">MVIATVFLSIIGMSAGFALGTRHESPGPGPGADTPVVPVTTEPTGNPGIRCPEEMHETALRLGITAPLTQVMRVRADETGTTVWICEDPGGKLYYQANRGGQSAKWIEGETALFLADVVREGDTFRATAFDGNTFEVNRSKLRVTIKGNRTTYDVRPEE</sequence>
<dbReference type="AlphaFoldDB" id="A0A2T0RFY5"/>
<protein>
    <submittedName>
        <fullName evidence="1">Uncharacterized protein</fullName>
    </submittedName>
</protein>
<reference evidence="1 2" key="1">
    <citation type="submission" date="2018-03" db="EMBL/GenBank/DDBJ databases">
        <title>Genomic Encyclopedia of Archaeal and Bacterial Type Strains, Phase II (KMG-II): from individual species to whole genera.</title>
        <authorList>
            <person name="Goeker M."/>
        </authorList>
    </citation>
    <scope>NUCLEOTIDE SEQUENCE [LARGE SCALE GENOMIC DNA]</scope>
    <source>
        <strain evidence="1 2">DSM 45348</strain>
    </source>
</reference>
<name>A0A2T0RFY5_9ACTN</name>
<proteinExistence type="predicted"/>
<keyword evidence="2" id="KW-1185">Reference proteome</keyword>
<organism evidence="1 2">
    <name type="scientific">Pseudosporangium ferrugineum</name>
    <dbReference type="NCBI Taxonomy" id="439699"/>
    <lineage>
        <taxon>Bacteria</taxon>
        <taxon>Bacillati</taxon>
        <taxon>Actinomycetota</taxon>
        <taxon>Actinomycetes</taxon>
        <taxon>Micromonosporales</taxon>
        <taxon>Micromonosporaceae</taxon>
        <taxon>Pseudosporangium</taxon>
    </lineage>
</organism>
<accession>A0A2T0RFY5</accession>